<name>A0ABY6N3X7_9ALTE</name>
<organism evidence="2 3">
    <name type="scientific">Alkalimarinus alittae</name>
    <dbReference type="NCBI Taxonomy" id="2961619"/>
    <lineage>
        <taxon>Bacteria</taxon>
        <taxon>Pseudomonadati</taxon>
        <taxon>Pseudomonadota</taxon>
        <taxon>Gammaproteobacteria</taxon>
        <taxon>Alteromonadales</taxon>
        <taxon>Alteromonadaceae</taxon>
        <taxon>Alkalimarinus</taxon>
    </lineage>
</organism>
<evidence type="ECO:0000256" key="1">
    <source>
        <dbReference type="SAM" id="Phobius"/>
    </source>
</evidence>
<accession>A0ABY6N3X7</accession>
<dbReference type="EMBL" id="CP100390">
    <property type="protein sequence ID" value="UZE96697.1"/>
    <property type="molecule type" value="Genomic_DNA"/>
</dbReference>
<keyword evidence="1" id="KW-1133">Transmembrane helix</keyword>
<dbReference type="Proteomes" id="UP001163739">
    <property type="component" value="Chromosome"/>
</dbReference>
<evidence type="ECO:0000313" key="2">
    <source>
        <dbReference type="EMBL" id="UZE96697.1"/>
    </source>
</evidence>
<gene>
    <name evidence="2" type="ORF">NKI27_02785</name>
</gene>
<reference evidence="2" key="1">
    <citation type="submission" date="2022-06" db="EMBL/GenBank/DDBJ databases">
        <title>Alkalimarinus sp. nov., isolated from gut of a Alitta virens.</title>
        <authorList>
            <person name="Yang A.I."/>
            <person name="Shin N.-R."/>
        </authorList>
    </citation>
    <scope>NUCLEOTIDE SEQUENCE</scope>
    <source>
        <strain evidence="2">A2M4</strain>
    </source>
</reference>
<feature type="transmembrane region" description="Helical" evidence="1">
    <location>
        <begin position="30"/>
        <end position="49"/>
    </location>
</feature>
<keyword evidence="1" id="KW-0472">Membrane</keyword>
<keyword evidence="1" id="KW-0812">Transmembrane</keyword>
<sequence length="62" mass="6914">MTVKQALLYTFSLGAICVFLTWYLGHIWVFIMIVSAALVGIAFTVSTACPKSDQDQSENEKR</sequence>
<evidence type="ECO:0000313" key="3">
    <source>
        <dbReference type="Proteomes" id="UP001163739"/>
    </source>
</evidence>
<protein>
    <submittedName>
        <fullName evidence="2">Uncharacterized protein</fullName>
    </submittedName>
</protein>
<feature type="transmembrane region" description="Helical" evidence="1">
    <location>
        <begin position="7"/>
        <end position="24"/>
    </location>
</feature>
<dbReference type="RefSeq" id="WP_265048182.1">
    <property type="nucleotide sequence ID" value="NZ_CP100390.1"/>
</dbReference>
<proteinExistence type="predicted"/>
<keyword evidence="3" id="KW-1185">Reference proteome</keyword>